<evidence type="ECO:0000313" key="2">
    <source>
        <dbReference type="EMBL" id="SDL25928.1"/>
    </source>
</evidence>
<name>A0A1G9IKZ1_9BACL</name>
<feature type="transmembrane region" description="Helical" evidence="1">
    <location>
        <begin position="25"/>
        <end position="43"/>
    </location>
</feature>
<feature type="transmembrane region" description="Helical" evidence="1">
    <location>
        <begin position="393"/>
        <end position="415"/>
    </location>
</feature>
<reference evidence="3" key="1">
    <citation type="submission" date="2016-10" db="EMBL/GenBank/DDBJ databases">
        <authorList>
            <person name="Varghese N."/>
            <person name="Submissions S."/>
        </authorList>
    </citation>
    <scope>NUCLEOTIDE SEQUENCE [LARGE SCALE GENOMIC DNA]</scope>
    <source>
        <strain evidence="3">CGMCC 1.8895</strain>
    </source>
</reference>
<dbReference type="AlphaFoldDB" id="A0A1G9IKZ1"/>
<accession>A0A1G9IKZ1</accession>
<feature type="transmembrane region" description="Helical" evidence="1">
    <location>
        <begin position="435"/>
        <end position="460"/>
    </location>
</feature>
<dbReference type="Proteomes" id="UP000199008">
    <property type="component" value="Unassembled WGS sequence"/>
</dbReference>
<gene>
    <name evidence="2" type="ORF">SAMN05216216_1352</name>
</gene>
<feature type="transmembrane region" description="Helical" evidence="1">
    <location>
        <begin position="352"/>
        <end position="372"/>
    </location>
</feature>
<keyword evidence="3" id="KW-1185">Reference proteome</keyword>
<feature type="transmembrane region" description="Helical" evidence="1">
    <location>
        <begin position="467"/>
        <end position="491"/>
    </location>
</feature>
<sequence>MIMKEKFARWDILFLQYLKRDWKKIIIWVLGIGLFSSGFIPAFKELAKGQGLVGMYETMQNPAMISMVGPTPIDSAADYTLGAMYVHEMLLFCGLITMIVSLLHVVGHTRKEEDLGLTELVRSFQIGRQANSLATMAETVLINVLLAVVISVVMISFNADTITVEGSFLFGASIGAAGVLGAVLGLLFAQIMPNSSGATGVGLGLVGLLYMTRAGTDASNPDWSMINPMGWTYLTYPFTDNNWMPLVFVLIFSLVVIIISFVLEGSRDMGAGYLPEREGRAHAKSSLLSVQGLFARLNRGAIIGWFIGFLVMGAAYGSIYGDMQTFLQSNEVMQQMFTQADVSLEASFTSTIIMVMAVLVSILPIVIINKLFAEENRSQLSQIFSTKVSRTELFWASVGLAIFAGVLGTLLSVAGLGGTALSVMESDSSMGMADFFAAGFNLWPSVLFFTGLSALVIGWVPGAGKLVYVYLAYSFMLNYFGGIVDFPDWFLKTAIQDWLPQMPVESFDLPVFITITAISIVLMVIGYIGYKRRDMAEGA</sequence>
<protein>
    <submittedName>
        <fullName evidence="2">ABC-2 type transport system permease protein</fullName>
    </submittedName>
</protein>
<organism evidence="2 3">
    <name type="scientific">Lacicoccus qingdaonensis</name>
    <dbReference type="NCBI Taxonomy" id="576118"/>
    <lineage>
        <taxon>Bacteria</taxon>
        <taxon>Bacillati</taxon>
        <taxon>Bacillota</taxon>
        <taxon>Bacilli</taxon>
        <taxon>Bacillales</taxon>
        <taxon>Salinicoccaceae</taxon>
        <taxon>Lacicoccus</taxon>
    </lineage>
</organism>
<keyword evidence="1" id="KW-0472">Membrane</keyword>
<proteinExistence type="predicted"/>
<evidence type="ECO:0000256" key="1">
    <source>
        <dbReference type="SAM" id="Phobius"/>
    </source>
</evidence>
<feature type="transmembrane region" description="Helical" evidence="1">
    <location>
        <begin position="301"/>
        <end position="319"/>
    </location>
</feature>
<feature type="transmembrane region" description="Helical" evidence="1">
    <location>
        <begin position="89"/>
        <end position="109"/>
    </location>
</feature>
<keyword evidence="1" id="KW-1133">Transmembrane helix</keyword>
<keyword evidence="1" id="KW-0812">Transmembrane</keyword>
<feature type="transmembrane region" description="Helical" evidence="1">
    <location>
        <begin position="511"/>
        <end position="530"/>
    </location>
</feature>
<feature type="transmembrane region" description="Helical" evidence="1">
    <location>
        <begin position="196"/>
        <end position="215"/>
    </location>
</feature>
<dbReference type="EMBL" id="FNFY01000035">
    <property type="protein sequence ID" value="SDL25928.1"/>
    <property type="molecule type" value="Genomic_DNA"/>
</dbReference>
<evidence type="ECO:0000313" key="3">
    <source>
        <dbReference type="Proteomes" id="UP000199008"/>
    </source>
</evidence>
<feature type="transmembrane region" description="Helical" evidence="1">
    <location>
        <begin position="243"/>
        <end position="263"/>
    </location>
</feature>
<dbReference type="STRING" id="576118.SAMN05216216_1352"/>
<feature type="transmembrane region" description="Helical" evidence="1">
    <location>
        <begin position="130"/>
        <end position="156"/>
    </location>
</feature>
<feature type="transmembrane region" description="Helical" evidence="1">
    <location>
        <begin position="168"/>
        <end position="189"/>
    </location>
</feature>